<dbReference type="VEuPathDB" id="TriTrypDB:TvY486_1116510"/>
<dbReference type="OMA" id="NTINRCA"/>
<evidence type="ECO:0000256" key="1">
    <source>
        <dbReference type="SAM" id="MobiDB-lite"/>
    </source>
</evidence>
<protein>
    <submittedName>
        <fullName evidence="2">Uncharacterized protein</fullName>
    </submittedName>
</protein>
<accession>G0U983</accession>
<feature type="region of interest" description="Disordered" evidence="1">
    <location>
        <begin position="279"/>
        <end position="349"/>
    </location>
</feature>
<organism evidence="2">
    <name type="scientific">Trypanosoma vivax (strain Y486)</name>
    <dbReference type="NCBI Taxonomy" id="1055687"/>
    <lineage>
        <taxon>Eukaryota</taxon>
        <taxon>Discoba</taxon>
        <taxon>Euglenozoa</taxon>
        <taxon>Kinetoplastea</taxon>
        <taxon>Metakinetoplastina</taxon>
        <taxon>Trypanosomatida</taxon>
        <taxon>Trypanosomatidae</taxon>
        <taxon>Trypanosoma</taxon>
        <taxon>Duttonella</taxon>
    </lineage>
</organism>
<reference evidence="2" key="1">
    <citation type="journal article" date="2012" name="Proc. Natl. Acad. Sci. U.S.A.">
        <title>Antigenic diversity is generated by distinct evolutionary mechanisms in African trypanosome species.</title>
        <authorList>
            <person name="Jackson A.P."/>
            <person name="Berry A."/>
            <person name="Aslett M."/>
            <person name="Allison H.C."/>
            <person name="Burton P."/>
            <person name="Vavrova-Anderson J."/>
            <person name="Brown R."/>
            <person name="Browne H."/>
            <person name="Corton N."/>
            <person name="Hauser H."/>
            <person name="Gamble J."/>
            <person name="Gilderthorp R."/>
            <person name="Marcello L."/>
            <person name="McQuillan J."/>
            <person name="Otto T.D."/>
            <person name="Quail M.A."/>
            <person name="Sanders M.J."/>
            <person name="van Tonder A."/>
            <person name="Ginger M.L."/>
            <person name="Field M.C."/>
            <person name="Barry J.D."/>
            <person name="Hertz-Fowler C."/>
            <person name="Berriman M."/>
        </authorList>
    </citation>
    <scope>NUCLEOTIDE SEQUENCE</scope>
    <source>
        <strain evidence="2">Y486</strain>
    </source>
</reference>
<gene>
    <name evidence="2" type="ORF">TVY486_1116510</name>
</gene>
<sequence>MANSAVIASLLHNTVTRLTLGHTALNAVPPAVAQQLKPLIELNTSLIALTLHMQHVPPDSLRLLLLGCSRCSSLLQLHLVGGITVLQSKMIMKALAHFTFTHKSSRPTTAERVTTPNERYSSNVVHVGHTPPRANERTGVYQLSACALDWNEGENRNCPWDGGGRHLRSPDCLSARMARPVPRRVSLCNGVRMVLDVQHMDNVVVSFLMNGLEQSERIIGVDIHVSSISQAAARTAARFMADAHGLIARNKRRVKLFQPHPCAPSRPSLVRKLEVTVTSNLSTPTHTATPKPPPYRSNSPVHRRPPPFRLAENKQRCTTSGSGGSARDSPSADNCQTEECGDEEEAGHTPSDDCFVYKEICTPPGSPYTPVRHAQHEGRKALNTLATLPSPSPLCHEPCAPLNSPPSSQGQLVQQVRYLRCCVRDINAAVVRHQVSGRESMNRMVTEMGKLERQLTEVITLKLTDVMVSVSELERIGT</sequence>
<dbReference type="EMBL" id="HE573027">
    <property type="protein sequence ID" value="CCC54167.1"/>
    <property type="molecule type" value="Genomic_DNA"/>
</dbReference>
<dbReference type="AlphaFoldDB" id="G0U983"/>
<name>G0U983_TRYVY</name>
<proteinExistence type="predicted"/>
<evidence type="ECO:0000313" key="2">
    <source>
        <dbReference type="EMBL" id="CCC54167.1"/>
    </source>
</evidence>